<dbReference type="InterPro" id="IPR048720">
    <property type="entry name" value="PROPPIN"/>
</dbReference>
<keyword evidence="2" id="KW-0677">Repeat</keyword>
<name>A0A8S3U0I9_MYTED</name>
<dbReference type="PANTHER" id="PTHR11227">
    <property type="entry name" value="WD-REPEAT PROTEIN INTERACTING WITH PHOSPHOINOSIDES WIPI -RELATED"/>
    <property type="match status" value="1"/>
</dbReference>
<dbReference type="Proteomes" id="UP000683360">
    <property type="component" value="Unassembled WGS sequence"/>
</dbReference>
<comment type="caution">
    <text evidence="4">The sequence shown here is derived from an EMBL/GenBank/DDBJ whole genome shotgun (WGS) entry which is preliminary data.</text>
</comment>
<protein>
    <submittedName>
        <fullName evidence="4">WDR45</fullName>
    </submittedName>
</protein>
<dbReference type="OrthoDB" id="1667587at2759"/>
<keyword evidence="1" id="KW-0853">WD repeat</keyword>
<evidence type="ECO:0000256" key="1">
    <source>
        <dbReference type="ARBA" id="ARBA00022574"/>
    </source>
</evidence>
<sequence>MSSNGILSLHFNQDHGCFTVSTESGLRIYNVEPLTQKLYLGHEQVGSVAHVEMLYRTNLLAIIGGGSLPRFDEKAVLIWDESQKDVQKKAVMDITFSQPVVNVKMKTDRLIVVLRNQVHVDNPKGLCEVSSLGQTLAFPGPKCGSVQIVNLDTAQPGQSTAPVIISTHQTELACLALNQRGTLLATASKKGTLIRVFDINSKKKIAEFRRS</sequence>
<dbReference type="SUPFAM" id="SSF50978">
    <property type="entry name" value="WD40 repeat-like"/>
    <property type="match status" value="1"/>
</dbReference>
<evidence type="ECO:0000256" key="2">
    <source>
        <dbReference type="ARBA" id="ARBA00022737"/>
    </source>
</evidence>
<evidence type="ECO:0000313" key="5">
    <source>
        <dbReference type="Proteomes" id="UP000683360"/>
    </source>
</evidence>
<keyword evidence="5" id="KW-1185">Reference proteome</keyword>
<evidence type="ECO:0000256" key="3">
    <source>
        <dbReference type="ARBA" id="ARBA00025740"/>
    </source>
</evidence>
<organism evidence="4 5">
    <name type="scientific">Mytilus edulis</name>
    <name type="common">Blue mussel</name>
    <dbReference type="NCBI Taxonomy" id="6550"/>
    <lineage>
        <taxon>Eukaryota</taxon>
        <taxon>Metazoa</taxon>
        <taxon>Spiralia</taxon>
        <taxon>Lophotrochozoa</taxon>
        <taxon>Mollusca</taxon>
        <taxon>Bivalvia</taxon>
        <taxon>Autobranchia</taxon>
        <taxon>Pteriomorphia</taxon>
        <taxon>Mytilida</taxon>
        <taxon>Mytiloidea</taxon>
        <taxon>Mytilidae</taxon>
        <taxon>Mytilinae</taxon>
        <taxon>Mytilus</taxon>
    </lineage>
</organism>
<dbReference type="InterPro" id="IPR036322">
    <property type="entry name" value="WD40_repeat_dom_sf"/>
</dbReference>
<dbReference type="Gene3D" id="2.130.10.10">
    <property type="entry name" value="YVTN repeat-like/Quinoprotein amine dehydrogenase"/>
    <property type="match status" value="1"/>
</dbReference>
<reference evidence="4" key="1">
    <citation type="submission" date="2021-03" db="EMBL/GenBank/DDBJ databases">
        <authorList>
            <person name="Bekaert M."/>
        </authorList>
    </citation>
    <scope>NUCLEOTIDE SEQUENCE</scope>
</reference>
<proteinExistence type="inferred from homology"/>
<dbReference type="EMBL" id="CAJPWZ010002257">
    <property type="protein sequence ID" value="CAG2234557.1"/>
    <property type="molecule type" value="Genomic_DNA"/>
</dbReference>
<dbReference type="InterPro" id="IPR015943">
    <property type="entry name" value="WD40/YVTN_repeat-like_dom_sf"/>
</dbReference>
<dbReference type="Pfam" id="PF21032">
    <property type="entry name" value="PROPPIN"/>
    <property type="match status" value="1"/>
</dbReference>
<gene>
    <name evidence="4" type="ORF">MEDL_47183</name>
</gene>
<evidence type="ECO:0000313" key="4">
    <source>
        <dbReference type="EMBL" id="CAG2234557.1"/>
    </source>
</evidence>
<dbReference type="AlphaFoldDB" id="A0A8S3U0I9"/>
<comment type="similarity">
    <text evidence="3">Belongs to the WD repeat PROPPIN family.</text>
</comment>
<accession>A0A8S3U0I9</accession>